<reference evidence="1 2" key="1">
    <citation type="submission" date="2016-09" db="EMBL/GenBank/DDBJ databases">
        <title>Serratia marcescens MSU-97 and epiphytic antimycotic-producing bacteria.</title>
        <authorList>
            <person name="Matilla M.A."/>
        </authorList>
    </citation>
    <scope>NUCLEOTIDE SEQUENCE [LARGE SCALE GENOMIC DNA]</scope>
    <source>
        <strain evidence="1 2">MSU-97</strain>
    </source>
</reference>
<proteinExistence type="predicted"/>
<comment type="caution">
    <text evidence="1">The sequence shown here is derived from an EMBL/GenBank/DDBJ whole genome shotgun (WGS) entry which is preliminary data.</text>
</comment>
<dbReference type="AlphaFoldDB" id="A0A1Q4NVJ1"/>
<name>A0A1Q4NVJ1_SERMA</name>
<protein>
    <submittedName>
        <fullName evidence="1">Antitoxin of toxin-antitoxin stability system</fullName>
    </submittedName>
</protein>
<sequence length="214" mass="24455">MSQIISTTVYTLDELSESARENARSWYREHALNDDWYQNVFDEFTGICSILGVDIKLYRVPLLSGGSRQHHCIWFSGFCHQGSGAVFEGGYAYQPQAVYQIREHFPEDADLHRITDSLQAVQLHNSGELRAKIRHNGQHIHESCMAIAVERHSPSGQDMTSDSEVAISEALRDLARWLYDWLESEHSWQTSPTLIDEDIIDNEYTFTGSGQRFG</sequence>
<dbReference type="OrthoDB" id="791062at2"/>
<dbReference type="EMBL" id="MJAO01000025">
    <property type="protein sequence ID" value="OKB64902.1"/>
    <property type="molecule type" value="Genomic_DNA"/>
</dbReference>
<evidence type="ECO:0000313" key="1">
    <source>
        <dbReference type="EMBL" id="OKB64902.1"/>
    </source>
</evidence>
<accession>A0A1Q4NVJ1</accession>
<dbReference type="RefSeq" id="WP_073534015.1">
    <property type="nucleotide sequence ID" value="NZ_MJAO01000025.1"/>
</dbReference>
<dbReference type="Proteomes" id="UP000185770">
    <property type="component" value="Unassembled WGS sequence"/>
</dbReference>
<evidence type="ECO:0000313" key="2">
    <source>
        <dbReference type="Proteomes" id="UP000185770"/>
    </source>
</evidence>
<organism evidence="1 2">
    <name type="scientific">Serratia marcescens</name>
    <dbReference type="NCBI Taxonomy" id="615"/>
    <lineage>
        <taxon>Bacteria</taxon>
        <taxon>Pseudomonadati</taxon>
        <taxon>Pseudomonadota</taxon>
        <taxon>Gammaproteobacteria</taxon>
        <taxon>Enterobacterales</taxon>
        <taxon>Yersiniaceae</taxon>
        <taxon>Serratia</taxon>
    </lineage>
</organism>
<gene>
    <name evidence="1" type="ORF">BHU62_19925</name>
</gene>